<proteinExistence type="predicted"/>
<keyword evidence="1" id="KW-0808">Transferase</keyword>
<accession>A0ABT3CQ22</accession>
<keyword evidence="2" id="KW-1185">Reference proteome</keyword>
<name>A0ABT3CQ22_9BACT</name>
<evidence type="ECO:0000313" key="2">
    <source>
        <dbReference type="Proteomes" id="UP001300692"/>
    </source>
</evidence>
<dbReference type="GO" id="GO:0032259">
    <property type="term" value="P:methylation"/>
    <property type="evidence" value="ECO:0007669"/>
    <property type="project" value="UniProtKB-KW"/>
</dbReference>
<dbReference type="InterPro" id="IPR029063">
    <property type="entry name" value="SAM-dependent_MTases_sf"/>
</dbReference>
<gene>
    <name evidence="1" type="ORF">N7U62_03540</name>
</gene>
<dbReference type="GO" id="GO:0008168">
    <property type="term" value="F:methyltransferase activity"/>
    <property type="evidence" value="ECO:0007669"/>
    <property type="project" value="UniProtKB-KW"/>
</dbReference>
<sequence>MKDLHGQAILDYYKKEDASPLLLHNSYGETEEMPVEVFFREHEDFTELENTAIGACYGSILDLGAAAGAHALFLQALKFDVTALDISPGCIDTLRMSGMKKFSNDDYKKHKGKYDTILLLMNGLGLAGKLDQVPALLKHCQSLLKEGGQILADSSDISYLYEDGTPMPDGYFGEVRYQYEYKNQKGDWFDWVYVDQDKLKEITSELGLNMEILFTDENDQYLAKIY</sequence>
<dbReference type="Pfam" id="PF13489">
    <property type="entry name" value="Methyltransf_23"/>
    <property type="match status" value="1"/>
</dbReference>
<keyword evidence="1" id="KW-0489">Methyltransferase</keyword>
<organism evidence="1 2">
    <name type="scientific">Reichenbachiella ulvae</name>
    <dbReference type="NCBI Taxonomy" id="2980104"/>
    <lineage>
        <taxon>Bacteria</taxon>
        <taxon>Pseudomonadati</taxon>
        <taxon>Bacteroidota</taxon>
        <taxon>Cytophagia</taxon>
        <taxon>Cytophagales</taxon>
        <taxon>Reichenbachiellaceae</taxon>
        <taxon>Reichenbachiella</taxon>
    </lineage>
</organism>
<dbReference type="EMBL" id="JAOYOD010000001">
    <property type="protein sequence ID" value="MCV9385717.1"/>
    <property type="molecule type" value="Genomic_DNA"/>
</dbReference>
<dbReference type="SUPFAM" id="SSF53335">
    <property type="entry name" value="S-adenosyl-L-methionine-dependent methyltransferases"/>
    <property type="match status" value="1"/>
</dbReference>
<evidence type="ECO:0000313" key="1">
    <source>
        <dbReference type="EMBL" id="MCV9385717.1"/>
    </source>
</evidence>
<reference evidence="1 2" key="1">
    <citation type="submission" date="2022-10" db="EMBL/GenBank/DDBJ databases">
        <title>Comparative genomics and taxonomic characterization of three novel marine species of genus Reichenbachiella exhibiting antioxidant and polysaccharide degradation activities.</title>
        <authorList>
            <person name="Muhammad N."/>
            <person name="Lee Y.-J."/>
            <person name="Ko J."/>
            <person name="Kim S.-G."/>
        </authorList>
    </citation>
    <scope>NUCLEOTIDE SEQUENCE [LARGE SCALE GENOMIC DNA]</scope>
    <source>
        <strain evidence="1 2">ABR2-5</strain>
    </source>
</reference>
<dbReference type="RefSeq" id="WP_264136500.1">
    <property type="nucleotide sequence ID" value="NZ_JAOYOD010000001.1"/>
</dbReference>
<dbReference type="Gene3D" id="3.40.50.150">
    <property type="entry name" value="Vaccinia Virus protein VP39"/>
    <property type="match status" value="1"/>
</dbReference>
<protein>
    <submittedName>
        <fullName evidence="1">Methyltransferase domain-containing protein</fullName>
    </submittedName>
</protein>
<comment type="caution">
    <text evidence="1">The sequence shown here is derived from an EMBL/GenBank/DDBJ whole genome shotgun (WGS) entry which is preliminary data.</text>
</comment>
<dbReference type="Proteomes" id="UP001300692">
    <property type="component" value="Unassembled WGS sequence"/>
</dbReference>